<dbReference type="AlphaFoldDB" id="A0A6B9F5C2"/>
<dbReference type="InterPro" id="IPR023833">
    <property type="entry name" value="Signal_pept_SipW-depend-type"/>
</dbReference>
<feature type="compositionally biased region" description="Acidic residues" evidence="1">
    <location>
        <begin position="529"/>
        <end position="538"/>
    </location>
</feature>
<keyword evidence="3" id="KW-1185">Reference proteome</keyword>
<gene>
    <name evidence="2" type="ORF">EI982_01555</name>
</gene>
<dbReference type="EMBL" id="CP034345">
    <property type="protein sequence ID" value="QGX93571.1"/>
    <property type="molecule type" value="Genomic_DNA"/>
</dbReference>
<dbReference type="GeneID" id="43368187"/>
<feature type="compositionally biased region" description="Acidic residues" evidence="1">
    <location>
        <begin position="188"/>
        <end position="200"/>
    </location>
</feature>
<accession>A0A6B9F5C2</accession>
<dbReference type="KEGG" id="hra:EI982_01555"/>
<feature type="region of interest" description="Disordered" evidence="1">
    <location>
        <begin position="518"/>
        <end position="538"/>
    </location>
</feature>
<organism evidence="2 3">
    <name type="scientific">Haloplanus rallus</name>
    <dbReference type="NCBI Taxonomy" id="1816183"/>
    <lineage>
        <taxon>Archaea</taxon>
        <taxon>Methanobacteriati</taxon>
        <taxon>Methanobacteriota</taxon>
        <taxon>Stenosarchaea group</taxon>
        <taxon>Halobacteria</taxon>
        <taxon>Halobacteriales</taxon>
        <taxon>Haloferacaceae</taxon>
        <taxon>Haloplanus</taxon>
    </lineage>
</organism>
<dbReference type="Proteomes" id="UP000428325">
    <property type="component" value="Chromosome"/>
</dbReference>
<evidence type="ECO:0000313" key="3">
    <source>
        <dbReference type="Proteomes" id="UP000428325"/>
    </source>
</evidence>
<feature type="region of interest" description="Disordered" evidence="1">
    <location>
        <begin position="174"/>
        <end position="200"/>
    </location>
</feature>
<sequence length="538" mass="57152">MSDQRFDLSRRKALAALGTIGVASAGAGLGTSAYFSDQETFENNQLTAGTLDLGVGYSTHYSDWSDGEGDGVSVRMYDGAAGETGSVDDLQSGETGLPTNDAWLIAVDDPDQFLDNTQQNEVPNDGCGEVGALTQADGESAIIDIGDVKPGDFGEVTFDLELCTNPGYVWINNPGGYTADENGTTEPERDDPDEADGEGEDYDDVVELLDVVQAAVWLDDGDNYQDGGESPLLVDSLRNVLDALNSGNGVRIDGQNVEAADASPDDFTSVGVNRFDFDGGGSDIDFELVDDPAGTGNKVAHATSGGVQTNDYATSVVSVNETIGNIKSGSLTYEYYDGANNTNAAPDEVWLLIEESDGTRHVVRHTSNDDFTQGGSTPPGDEQWLTRNVHLEIDGDPDPEDNPNFFWFDGASNNIPDSEADGNQTADLGAEFGDDATVLAMGIGVGSPSSSSGVVPDIYYRNPQLDGESLDSFPTACFRGETDFSAAFAWWVPIDHGNEIQTDTVEFDLGFYTEQCRHNDGSGMNNEGVSDEVDDDAE</sequence>
<dbReference type="PROSITE" id="PS51318">
    <property type="entry name" value="TAT"/>
    <property type="match status" value="1"/>
</dbReference>
<proteinExistence type="predicted"/>
<dbReference type="NCBIfam" id="TIGR04088">
    <property type="entry name" value="cognate_SipW"/>
    <property type="match status" value="1"/>
</dbReference>
<dbReference type="OrthoDB" id="305411at2157"/>
<name>A0A6B9F5C2_9EURY</name>
<dbReference type="RefSeq" id="WP_157687813.1">
    <property type="nucleotide sequence ID" value="NZ_CP034345.1"/>
</dbReference>
<evidence type="ECO:0000256" key="1">
    <source>
        <dbReference type="SAM" id="MobiDB-lite"/>
    </source>
</evidence>
<protein>
    <submittedName>
        <fullName evidence="2">Uncharacterized protein</fullName>
    </submittedName>
</protein>
<evidence type="ECO:0000313" key="2">
    <source>
        <dbReference type="EMBL" id="QGX93571.1"/>
    </source>
</evidence>
<reference evidence="2 3" key="1">
    <citation type="submission" date="2018-12" db="EMBL/GenBank/DDBJ databases">
        <title>Complete genome sequence of Haloplanus rallus MBLA0036.</title>
        <authorList>
            <person name="Nam Y.-d."/>
            <person name="Kang J."/>
            <person name="Chung W.-H."/>
            <person name="Park Y.S."/>
        </authorList>
    </citation>
    <scope>NUCLEOTIDE SEQUENCE [LARGE SCALE GENOMIC DNA]</scope>
    <source>
        <strain evidence="2 3">MBLA0036</strain>
    </source>
</reference>
<dbReference type="InterPro" id="IPR006311">
    <property type="entry name" value="TAT_signal"/>
</dbReference>